<dbReference type="HOGENOM" id="CLU_075808_4_1_6"/>
<dbReference type="InterPro" id="IPR053147">
    <property type="entry name" value="Hsp_HslJ-like"/>
</dbReference>
<dbReference type="InterPro" id="IPR038670">
    <property type="entry name" value="HslJ-like_sf"/>
</dbReference>
<reference evidence="3 4" key="1">
    <citation type="journal article" date="2013" name="Nat. Commun.">
        <title>Genome sequence and functional genomic analysis of the oil-degrading bacterium Oleispira antarctica.</title>
        <authorList>
            <person name="Kube M."/>
            <person name="Chernikova T.N."/>
            <person name="Al-Ramahi Y."/>
            <person name="Beloqui A."/>
            <person name="Lopez-Cortez N."/>
            <person name="Guazzaroni M.E."/>
            <person name="Heipieper H.J."/>
            <person name="Klages S."/>
            <person name="Kotsyurbenko O.R."/>
            <person name="Langer I."/>
            <person name="Nechitaylo T.Y."/>
            <person name="Lunsdorf H."/>
            <person name="Fernandez M."/>
            <person name="Juarez S."/>
            <person name="Ciordia S."/>
            <person name="Singer A."/>
            <person name="Kagan O."/>
            <person name="Egorova O."/>
            <person name="Petit P.A."/>
            <person name="Stogios P."/>
            <person name="Kim Y."/>
            <person name="Tchigvintsev A."/>
            <person name="Flick R."/>
            <person name="Denaro R."/>
            <person name="Genovese M."/>
            <person name="Albar J.P."/>
            <person name="Reva O.N."/>
            <person name="Martinez-Gomariz M."/>
            <person name="Tran H."/>
            <person name="Ferrer M."/>
            <person name="Savchenko A."/>
            <person name="Yakunin A.F."/>
            <person name="Yakimov M.M."/>
            <person name="Golyshina O.V."/>
            <person name="Reinhardt R."/>
            <person name="Golyshin P.N."/>
        </authorList>
    </citation>
    <scope>NUCLEOTIDE SEQUENCE [LARGE SCALE GENOMIC DNA]</scope>
</reference>
<dbReference type="InterPro" id="IPR005184">
    <property type="entry name" value="DUF306_Meta_HslJ"/>
</dbReference>
<feature type="chain" id="PRO_5004374253" description="DUF306 domain-containing protein" evidence="1">
    <location>
        <begin position="29"/>
        <end position="158"/>
    </location>
</feature>
<keyword evidence="1" id="KW-0732">Signal</keyword>
<dbReference type="EMBL" id="FO203512">
    <property type="protein sequence ID" value="CCK75797.1"/>
    <property type="molecule type" value="Genomic_DNA"/>
</dbReference>
<dbReference type="STRING" id="698738.OLEAN_C16210"/>
<dbReference type="OrthoDB" id="5348860at2"/>
<feature type="domain" description="DUF306" evidence="2">
    <location>
        <begin position="49"/>
        <end position="155"/>
    </location>
</feature>
<dbReference type="PANTHER" id="PTHR35535">
    <property type="entry name" value="HEAT SHOCK PROTEIN HSLJ"/>
    <property type="match status" value="1"/>
</dbReference>
<dbReference type="Proteomes" id="UP000032749">
    <property type="component" value="Chromosome"/>
</dbReference>
<evidence type="ECO:0000313" key="3">
    <source>
        <dbReference type="EMBL" id="CCK75797.1"/>
    </source>
</evidence>
<keyword evidence="4" id="KW-1185">Reference proteome</keyword>
<name>R4YLZ5_OLEAN</name>
<protein>
    <recommendedName>
        <fullName evidence="2">DUF306 domain-containing protein</fullName>
    </recommendedName>
</protein>
<evidence type="ECO:0000313" key="4">
    <source>
        <dbReference type="Proteomes" id="UP000032749"/>
    </source>
</evidence>
<organism evidence="3 4">
    <name type="scientific">Oleispira antarctica RB-8</name>
    <dbReference type="NCBI Taxonomy" id="698738"/>
    <lineage>
        <taxon>Bacteria</taxon>
        <taxon>Pseudomonadati</taxon>
        <taxon>Pseudomonadota</taxon>
        <taxon>Gammaproteobacteria</taxon>
        <taxon>Oceanospirillales</taxon>
        <taxon>Oceanospirillaceae</taxon>
        <taxon>Oleispira</taxon>
    </lineage>
</organism>
<evidence type="ECO:0000259" key="2">
    <source>
        <dbReference type="Pfam" id="PF03724"/>
    </source>
</evidence>
<dbReference type="KEGG" id="oai:OLEAN_C16210"/>
<accession>R4YLZ5</accession>
<sequence length="158" mass="17924">MNLSKLMVIFLLALLSACSLTEPMPADASSYKSSLPQELEKTDAKLILNDIWALESILGEKAVLEEVIQRPQLEIQLRDMKLIGNDGCNGFFANIDYLDNEKILLGPIAGTRMFCHPMDVPDRFNQQLNNVKSYQLKGLKLRFFDSEGEELLQFQKID</sequence>
<dbReference type="Gene3D" id="2.40.128.270">
    <property type="match status" value="1"/>
</dbReference>
<dbReference type="PANTHER" id="PTHR35535:SF2">
    <property type="entry name" value="DUF306 DOMAIN-CONTAINING PROTEIN"/>
    <property type="match status" value="1"/>
</dbReference>
<feature type="signal peptide" evidence="1">
    <location>
        <begin position="1"/>
        <end position="28"/>
    </location>
</feature>
<dbReference type="Pfam" id="PF03724">
    <property type="entry name" value="META"/>
    <property type="match status" value="1"/>
</dbReference>
<dbReference type="PROSITE" id="PS51257">
    <property type="entry name" value="PROKAR_LIPOPROTEIN"/>
    <property type="match status" value="1"/>
</dbReference>
<gene>
    <name evidence="3" type="ORF">OLEAN_C16210</name>
</gene>
<dbReference type="AlphaFoldDB" id="R4YLZ5"/>
<evidence type="ECO:0000256" key="1">
    <source>
        <dbReference type="SAM" id="SignalP"/>
    </source>
</evidence>
<proteinExistence type="predicted"/>